<sequence length="214" mass="23212">MAEAQGAFEKNLAAGEVLFKEGDKGEEMYLIKSGKVEISNNAGGVKKVLAELSEGSFLGEMAIVDDAPRSAAAIALSEVSLLILDRAAFKAQLQENPMVEYLISSLVKRLRETNEQVKILLQKDDVCRVAASLLAMGREKGAPDGSGVFIKGSYTPEGLAKQVGVSIPKAKDILEKMQASSLIAFSPEGIKIPSMPDLEEYWRYATLKEKFKEI</sequence>
<dbReference type="GO" id="GO:0005829">
    <property type="term" value="C:cytosol"/>
    <property type="evidence" value="ECO:0007669"/>
    <property type="project" value="TreeGrafter"/>
</dbReference>
<dbReference type="GO" id="GO:0003700">
    <property type="term" value="F:DNA-binding transcription factor activity"/>
    <property type="evidence" value="ECO:0007669"/>
    <property type="project" value="TreeGrafter"/>
</dbReference>
<organism evidence="2 3">
    <name type="scientific">Candidatus Edwardsbacteria bacterium GWF2_54_11</name>
    <dbReference type="NCBI Taxonomy" id="1817851"/>
    <lineage>
        <taxon>Bacteria</taxon>
        <taxon>Candidatus Edwardsiibacteriota</taxon>
    </lineage>
</organism>
<dbReference type="EMBL" id="MFFM01000034">
    <property type="protein sequence ID" value="OGF12234.1"/>
    <property type="molecule type" value="Genomic_DNA"/>
</dbReference>
<dbReference type="Gene3D" id="2.60.120.10">
    <property type="entry name" value="Jelly Rolls"/>
    <property type="match status" value="1"/>
</dbReference>
<reference evidence="2 3" key="1">
    <citation type="journal article" date="2016" name="Nat. Commun.">
        <title>Thousands of microbial genomes shed light on interconnected biogeochemical processes in an aquifer system.</title>
        <authorList>
            <person name="Anantharaman K."/>
            <person name="Brown C.T."/>
            <person name="Hug L.A."/>
            <person name="Sharon I."/>
            <person name="Castelle C.J."/>
            <person name="Probst A.J."/>
            <person name="Thomas B.C."/>
            <person name="Singh A."/>
            <person name="Wilkins M.J."/>
            <person name="Karaoz U."/>
            <person name="Brodie E.L."/>
            <person name="Williams K.H."/>
            <person name="Hubbard S.S."/>
            <person name="Banfield J.F."/>
        </authorList>
    </citation>
    <scope>NUCLEOTIDE SEQUENCE [LARGE SCALE GENOMIC DNA]</scope>
</reference>
<dbReference type="InterPro" id="IPR018488">
    <property type="entry name" value="cNMP-bd_CS"/>
</dbReference>
<dbReference type="PRINTS" id="PR00103">
    <property type="entry name" value="CAMPKINASE"/>
</dbReference>
<dbReference type="PROSITE" id="PS50042">
    <property type="entry name" value="CNMP_BINDING_3"/>
    <property type="match status" value="1"/>
</dbReference>
<dbReference type="PANTHER" id="PTHR24567:SF74">
    <property type="entry name" value="HTH-TYPE TRANSCRIPTIONAL REGULATOR ARCR"/>
    <property type="match status" value="1"/>
</dbReference>
<evidence type="ECO:0000313" key="3">
    <source>
        <dbReference type="Proteomes" id="UP000177230"/>
    </source>
</evidence>
<evidence type="ECO:0000259" key="1">
    <source>
        <dbReference type="PROSITE" id="PS50042"/>
    </source>
</evidence>
<dbReference type="InterPro" id="IPR014710">
    <property type="entry name" value="RmlC-like_jellyroll"/>
</dbReference>
<dbReference type="InterPro" id="IPR036390">
    <property type="entry name" value="WH_DNA-bd_sf"/>
</dbReference>
<dbReference type="AlphaFoldDB" id="A0A1F5RCT8"/>
<evidence type="ECO:0000313" key="2">
    <source>
        <dbReference type="EMBL" id="OGF12234.1"/>
    </source>
</evidence>
<dbReference type="PROSITE" id="PS00889">
    <property type="entry name" value="CNMP_BINDING_2"/>
    <property type="match status" value="1"/>
</dbReference>
<dbReference type="InterPro" id="IPR050397">
    <property type="entry name" value="Env_Response_Regulators"/>
</dbReference>
<feature type="domain" description="Cyclic nucleotide-binding" evidence="1">
    <location>
        <begin position="1"/>
        <end position="93"/>
    </location>
</feature>
<dbReference type="InterPro" id="IPR018490">
    <property type="entry name" value="cNMP-bd_dom_sf"/>
</dbReference>
<protein>
    <recommendedName>
        <fullName evidence="1">Cyclic nucleotide-binding domain-containing protein</fullName>
    </recommendedName>
</protein>
<dbReference type="SUPFAM" id="SSF51206">
    <property type="entry name" value="cAMP-binding domain-like"/>
    <property type="match status" value="1"/>
</dbReference>
<dbReference type="SUPFAM" id="SSF46785">
    <property type="entry name" value="Winged helix' DNA-binding domain"/>
    <property type="match status" value="1"/>
</dbReference>
<dbReference type="PANTHER" id="PTHR24567">
    <property type="entry name" value="CRP FAMILY TRANSCRIPTIONAL REGULATORY PROTEIN"/>
    <property type="match status" value="1"/>
</dbReference>
<dbReference type="Pfam" id="PF00027">
    <property type="entry name" value="cNMP_binding"/>
    <property type="match status" value="1"/>
</dbReference>
<accession>A0A1F5RCT8</accession>
<proteinExistence type="predicted"/>
<comment type="caution">
    <text evidence="2">The sequence shown here is derived from an EMBL/GenBank/DDBJ whole genome shotgun (WGS) entry which is preliminary data.</text>
</comment>
<dbReference type="SMART" id="SM00100">
    <property type="entry name" value="cNMP"/>
    <property type="match status" value="1"/>
</dbReference>
<gene>
    <name evidence="2" type="ORF">A2024_04415</name>
</gene>
<dbReference type="Proteomes" id="UP000177230">
    <property type="component" value="Unassembled WGS sequence"/>
</dbReference>
<dbReference type="InterPro" id="IPR000595">
    <property type="entry name" value="cNMP-bd_dom"/>
</dbReference>
<name>A0A1F5RCT8_9BACT</name>
<dbReference type="CDD" id="cd00038">
    <property type="entry name" value="CAP_ED"/>
    <property type="match status" value="1"/>
</dbReference>